<accession>A0A2W4W8G2</accession>
<feature type="domain" description="Glycosyltransferase 2-like" evidence="1">
    <location>
        <begin position="6"/>
        <end position="115"/>
    </location>
</feature>
<sequence>MEIKISLITICKNSEATLERTLQSVISQSYKNIEYIVIDGNSSDKTKEIIEKYRDSIHYYISEPDRNSSDALNKGIRVATGDYISFVNSDDYLVDSNVVKDVVEAINSNRNCLIFYGDVEIRPNPKLSNDITIFKPPSPDDLLDNITLNIDPFLGASYYSSKVFATVGYFNISTVYANDLEWFLKVFAYWEAKYFYYIPRTIFSYSMCGESSRDIEVTLKAAYEFIDNAPMFQTEYWLKRRIRNMQQKIIYLEKFCQDTQELSMNRLIIIQEVTKQVQFTTIFKNFLREKFFVPFRYLLNRVYRRDFK</sequence>
<organism evidence="2 3">
    <name type="scientific">Pseudanabaena frigida</name>
    <dbReference type="NCBI Taxonomy" id="945775"/>
    <lineage>
        <taxon>Bacteria</taxon>
        <taxon>Bacillati</taxon>
        <taxon>Cyanobacteriota</taxon>
        <taxon>Cyanophyceae</taxon>
        <taxon>Pseudanabaenales</taxon>
        <taxon>Pseudanabaenaceae</taxon>
        <taxon>Pseudanabaena</taxon>
    </lineage>
</organism>
<evidence type="ECO:0000313" key="2">
    <source>
        <dbReference type="EMBL" id="PZO41443.1"/>
    </source>
</evidence>
<reference evidence="2 3" key="2">
    <citation type="submission" date="2018-06" db="EMBL/GenBank/DDBJ databases">
        <title>Metagenomic assembly of (sub)arctic Cyanobacteria and their associated microbiome from non-axenic cultures.</title>
        <authorList>
            <person name="Baurain D."/>
        </authorList>
    </citation>
    <scope>NUCLEOTIDE SEQUENCE [LARGE SCALE GENOMIC DNA]</scope>
    <source>
        <strain evidence="2">ULC066bin1</strain>
    </source>
</reference>
<evidence type="ECO:0000313" key="3">
    <source>
        <dbReference type="Proteomes" id="UP000249467"/>
    </source>
</evidence>
<dbReference type="InterPro" id="IPR029044">
    <property type="entry name" value="Nucleotide-diphossugar_trans"/>
</dbReference>
<proteinExistence type="predicted"/>
<dbReference type="CDD" id="cd06433">
    <property type="entry name" value="GT_2_WfgS_like"/>
    <property type="match status" value="1"/>
</dbReference>
<evidence type="ECO:0000259" key="1">
    <source>
        <dbReference type="Pfam" id="PF00535"/>
    </source>
</evidence>
<dbReference type="SUPFAM" id="SSF53448">
    <property type="entry name" value="Nucleotide-diphospho-sugar transferases"/>
    <property type="match status" value="1"/>
</dbReference>
<protein>
    <submittedName>
        <fullName evidence="2">Glycosyl transferase</fullName>
    </submittedName>
</protein>
<dbReference type="PANTHER" id="PTHR22916">
    <property type="entry name" value="GLYCOSYLTRANSFERASE"/>
    <property type="match status" value="1"/>
</dbReference>
<dbReference type="PANTHER" id="PTHR22916:SF65">
    <property type="entry name" value="SLR1065 PROTEIN"/>
    <property type="match status" value="1"/>
</dbReference>
<dbReference type="Gene3D" id="3.90.550.10">
    <property type="entry name" value="Spore Coat Polysaccharide Biosynthesis Protein SpsA, Chain A"/>
    <property type="match status" value="1"/>
</dbReference>
<reference evidence="2 3" key="1">
    <citation type="submission" date="2018-04" db="EMBL/GenBank/DDBJ databases">
        <authorList>
            <person name="Go L.Y."/>
            <person name="Mitchell J.A."/>
        </authorList>
    </citation>
    <scope>NUCLEOTIDE SEQUENCE [LARGE SCALE GENOMIC DNA]</scope>
    <source>
        <strain evidence="2">ULC066bin1</strain>
    </source>
</reference>
<dbReference type="Pfam" id="PF00535">
    <property type="entry name" value="Glycos_transf_2"/>
    <property type="match status" value="1"/>
</dbReference>
<name>A0A2W4W8G2_9CYAN</name>
<gene>
    <name evidence="2" type="ORF">DCF19_09565</name>
</gene>
<dbReference type="AlphaFoldDB" id="A0A2W4W8G2"/>
<keyword evidence="2" id="KW-0808">Transferase</keyword>
<dbReference type="InterPro" id="IPR001173">
    <property type="entry name" value="Glyco_trans_2-like"/>
</dbReference>
<comment type="caution">
    <text evidence="2">The sequence shown here is derived from an EMBL/GenBank/DDBJ whole genome shotgun (WGS) entry which is preliminary data.</text>
</comment>
<dbReference type="Proteomes" id="UP000249467">
    <property type="component" value="Unassembled WGS sequence"/>
</dbReference>
<dbReference type="GO" id="GO:0016740">
    <property type="term" value="F:transferase activity"/>
    <property type="evidence" value="ECO:0007669"/>
    <property type="project" value="UniProtKB-KW"/>
</dbReference>
<dbReference type="EMBL" id="QBML01000011">
    <property type="protein sequence ID" value="PZO41443.1"/>
    <property type="molecule type" value="Genomic_DNA"/>
</dbReference>